<keyword evidence="4" id="KW-0808">Transferase</keyword>
<dbReference type="OrthoDB" id="6152329at2759"/>
<comment type="caution">
    <text evidence="1">Lacks conserved residue(s) required for the propagation of feature annotation.</text>
</comment>
<feature type="domain" description="HECT" evidence="3">
    <location>
        <begin position="92"/>
        <end position="132"/>
    </location>
</feature>
<evidence type="ECO:0000256" key="2">
    <source>
        <dbReference type="SAM" id="MobiDB-lite"/>
    </source>
</evidence>
<organism evidence="4 5">
    <name type="scientific">Mytilus coruscus</name>
    <name type="common">Sea mussel</name>
    <dbReference type="NCBI Taxonomy" id="42192"/>
    <lineage>
        <taxon>Eukaryota</taxon>
        <taxon>Metazoa</taxon>
        <taxon>Spiralia</taxon>
        <taxon>Lophotrochozoa</taxon>
        <taxon>Mollusca</taxon>
        <taxon>Bivalvia</taxon>
        <taxon>Autobranchia</taxon>
        <taxon>Pteriomorphia</taxon>
        <taxon>Mytilida</taxon>
        <taxon>Mytiloidea</taxon>
        <taxon>Mytilidae</taxon>
        <taxon>Mytilinae</taxon>
        <taxon>Mytilus</taxon>
    </lineage>
</organism>
<evidence type="ECO:0000313" key="4">
    <source>
        <dbReference type="EMBL" id="CAC5363298.1"/>
    </source>
</evidence>
<dbReference type="InterPro" id="IPR000569">
    <property type="entry name" value="HECT_dom"/>
</dbReference>
<sequence length="263" mass="29409">MQIPQADRNASMNSDQENTGSSAITFHPSCLERRERRSRLSLRSSTGNDALACPSTYRSYVQLFETEIVTVDDSDDEGDKTIPMDGRAIKGNPSVLKKQDKCEVYGRCGIAEGAVDEGGPKREFLRMLMKKIQYLHILKVLKTEEFWPIVHQVMYNALVGQAGERNIEDIADGDLRGEVQKGNEKLTAEMMEVVFMDIKMSVPGSNRRRDEENIVGYWRDFLIDLQEDEDGEITLGDVLSFATGADCVPPLGFDPSPSITFSS</sequence>
<dbReference type="Proteomes" id="UP000507470">
    <property type="component" value="Unassembled WGS sequence"/>
</dbReference>
<protein>
    <submittedName>
        <fullName evidence="4">G2H3</fullName>
        <ecNumber evidence="4">2.3.2.26</ecNumber>
    </submittedName>
</protein>
<proteinExistence type="predicted"/>
<dbReference type="EC" id="2.3.2.26" evidence="4"/>
<keyword evidence="4" id="KW-0012">Acyltransferase</keyword>
<feature type="region of interest" description="Disordered" evidence="2">
    <location>
        <begin position="1"/>
        <end position="29"/>
    </location>
</feature>
<name>A0A6J8A7N8_MYTCO</name>
<reference evidence="4 5" key="1">
    <citation type="submission" date="2020-06" db="EMBL/GenBank/DDBJ databases">
        <authorList>
            <person name="Li R."/>
            <person name="Bekaert M."/>
        </authorList>
    </citation>
    <scope>NUCLEOTIDE SEQUENCE [LARGE SCALE GENOMIC DNA]</scope>
    <source>
        <strain evidence="5">wild</strain>
    </source>
</reference>
<gene>
    <name evidence="4" type="ORF">MCOR_4777</name>
</gene>
<keyword evidence="1" id="KW-0833">Ubl conjugation pathway</keyword>
<accession>A0A6J8A7N8</accession>
<evidence type="ECO:0000256" key="1">
    <source>
        <dbReference type="PROSITE-ProRule" id="PRU00104"/>
    </source>
</evidence>
<feature type="compositionally biased region" description="Polar residues" evidence="2">
    <location>
        <begin position="8"/>
        <end position="24"/>
    </location>
</feature>
<evidence type="ECO:0000259" key="3">
    <source>
        <dbReference type="PROSITE" id="PS50237"/>
    </source>
</evidence>
<dbReference type="GO" id="GO:0061630">
    <property type="term" value="F:ubiquitin protein ligase activity"/>
    <property type="evidence" value="ECO:0007669"/>
    <property type="project" value="UniProtKB-EC"/>
</dbReference>
<keyword evidence="5" id="KW-1185">Reference proteome</keyword>
<dbReference type="EMBL" id="CACVKT020000821">
    <property type="protein sequence ID" value="CAC5363298.1"/>
    <property type="molecule type" value="Genomic_DNA"/>
</dbReference>
<evidence type="ECO:0000313" key="5">
    <source>
        <dbReference type="Proteomes" id="UP000507470"/>
    </source>
</evidence>
<dbReference type="PROSITE" id="PS50237">
    <property type="entry name" value="HECT"/>
    <property type="match status" value="1"/>
</dbReference>
<dbReference type="AlphaFoldDB" id="A0A6J8A7N8"/>